<protein>
    <submittedName>
        <fullName evidence="2">Uncharacterized protein</fullName>
    </submittedName>
</protein>
<comment type="caution">
    <text evidence="2">The sequence shown here is derived from an EMBL/GenBank/DDBJ whole genome shotgun (WGS) entry which is preliminary data.</text>
</comment>
<keyword evidence="1" id="KW-0472">Membrane</keyword>
<evidence type="ECO:0000313" key="2">
    <source>
        <dbReference type="EMBL" id="KAL0079163.1"/>
    </source>
</evidence>
<sequence>MTRVYGIDCYVVLYIFRSNQWYYDSLVHTTICSTEVAIYLTGPCTFLSISFHFISFHLILLLLQRWTENLSFNRAGYKIVFLVYYFVDFCSFSNQTK</sequence>
<reference evidence="2 3" key="1">
    <citation type="submission" date="2024-04" db="EMBL/GenBank/DDBJ databases">
        <title>Symmetric and asymmetric DNA N6-adenine methylation regulates different biological responses in Mucorales.</title>
        <authorList>
            <consortium name="Lawrence Berkeley National Laboratory"/>
            <person name="Lax C."/>
            <person name="Mondo S.J."/>
            <person name="Osorio-Concepcion M."/>
            <person name="Muszewska A."/>
            <person name="Corrochano-Luque M."/>
            <person name="Gutierrez G."/>
            <person name="Riley R."/>
            <person name="Lipzen A."/>
            <person name="Guo J."/>
            <person name="Hundley H."/>
            <person name="Amirebrahimi M."/>
            <person name="Ng V."/>
            <person name="Lorenzo-Gutierrez D."/>
            <person name="Binder U."/>
            <person name="Yang J."/>
            <person name="Song Y."/>
            <person name="Canovas D."/>
            <person name="Navarro E."/>
            <person name="Freitag M."/>
            <person name="Gabaldon T."/>
            <person name="Grigoriev I.V."/>
            <person name="Corrochano L.M."/>
            <person name="Nicolas F.E."/>
            <person name="Garre V."/>
        </authorList>
    </citation>
    <scope>NUCLEOTIDE SEQUENCE [LARGE SCALE GENOMIC DNA]</scope>
    <source>
        <strain evidence="2 3">L51</strain>
    </source>
</reference>
<keyword evidence="3" id="KW-1185">Reference proteome</keyword>
<feature type="transmembrane region" description="Helical" evidence="1">
    <location>
        <begin position="75"/>
        <end position="94"/>
    </location>
</feature>
<keyword evidence="1" id="KW-1133">Transmembrane helix</keyword>
<evidence type="ECO:0000313" key="3">
    <source>
        <dbReference type="Proteomes" id="UP001448207"/>
    </source>
</evidence>
<accession>A0ABR3APY1</accession>
<dbReference type="Proteomes" id="UP001448207">
    <property type="component" value="Unassembled WGS sequence"/>
</dbReference>
<name>A0ABR3APY1_PHYBL</name>
<dbReference type="EMBL" id="JBCLYO010000023">
    <property type="protein sequence ID" value="KAL0079163.1"/>
    <property type="molecule type" value="Genomic_DNA"/>
</dbReference>
<feature type="transmembrane region" description="Helical" evidence="1">
    <location>
        <begin position="36"/>
        <end position="63"/>
    </location>
</feature>
<evidence type="ECO:0000256" key="1">
    <source>
        <dbReference type="SAM" id="Phobius"/>
    </source>
</evidence>
<keyword evidence="1" id="KW-0812">Transmembrane</keyword>
<gene>
    <name evidence="2" type="ORF">J3Q64DRAFT_1764097</name>
</gene>
<proteinExistence type="predicted"/>
<organism evidence="2 3">
    <name type="scientific">Phycomyces blakesleeanus</name>
    <dbReference type="NCBI Taxonomy" id="4837"/>
    <lineage>
        <taxon>Eukaryota</taxon>
        <taxon>Fungi</taxon>
        <taxon>Fungi incertae sedis</taxon>
        <taxon>Mucoromycota</taxon>
        <taxon>Mucoromycotina</taxon>
        <taxon>Mucoromycetes</taxon>
        <taxon>Mucorales</taxon>
        <taxon>Phycomycetaceae</taxon>
        <taxon>Phycomyces</taxon>
    </lineage>
</organism>